<dbReference type="AlphaFoldDB" id="A0AAD2DJM6"/>
<evidence type="ECO:0000256" key="8">
    <source>
        <dbReference type="ARBA" id="ARBA00023180"/>
    </source>
</evidence>
<dbReference type="PANTHER" id="PTHR27008:SF585">
    <property type="entry name" value="PROTEIN KINASE DOMAIN-CONTAINING PROTEIN"/>
    <property type="match status" value="1"/>
</dbReference>
<dbReference type="EMBL" id="OU503037">
    <property type="protein sequence ID" value="CAI9757077.1"/>
    <property type="molecule type" value="Genomic_DNA"/>
</dbReference>
<gene>
    <name evidence="10" type="ORF">FPE_LOCUS4507</name>
</gene>
<evidence type="ECO:0000256" key="3">
    <source>
        <dbReference type="ARBA" id="ARBA00022692"/>
    </source>
</evidence>
<evidence type="ECO:0000256" key="2">
    <source>
        <dbReference type="ARBA" id="ARBA00022614"/>
    </source>
</evidence>
<dbReference type="Proteomes" id="UP000834106">
    <property type="component" value="Chromosome 2"/>
</dbReference>
<dbReference type="GO" id="GO:0016020">
    <property type="term" value="C:membrane"/>
    <property type="evidence" value="ECO:0007669"/>
    <property type="project" value="UniProtKB-SubCell"/>
</dbReference>
<dbReference type="SUPFAM" id="SSF52058">
    <property type="entry name" value="L domain-like"/>
    <property type="match status" value="1"/>
</dbReference>
<sequence length="220" mass="24103">MPINCLNGQIPESIFNLSMLQILAFDVNNISGNLPSSIANGLPDLEELYLGGNRLSGEIPASVSNFSKLTIFSLSENSFSGRVPTNLGNLQNLQSLEFQLNELTNDPSMPELDFLISLKNCRNLKAIRIGLNSFHGILPKSLGNLSTSVESFVAEHCGIKGIIPNEIGNMSNLMELHIGGNELRGTIPDTLGQLRNLQKLRLDFNKLGESEAFHMKLETH</sequence>
<dbReference type="InterPro" id="IPR055414">
    <property type="entry name" value="LRR_R13L4/SHOC2-like"/>
</dbReference>
<evidence type="ECO:0000256" key="4">
    <source>
        <dbReference type="ARBA" id="ARBA00022729"/>
    </source>
</evidence>
<evidence type="ECO:0000256" key="1">
    <source>
        <dbReference type="ARBA" id="ARBA00004370"/>
    </source>
</evidence>
<comment type="subcellular location">
    <subcellularLocation>
        <location evidence="1">Membrane</location>
    </subcellularLocation>
</comment>
<dbReference type="InterPro" id="IPR051809">
    <property type="entry name" value="Plant_receptor-like_S/T_kinase"/>
</dbReference>
<dbReference type="InterPro" id="IPR032675">
    <property type="entry name" value="LRR_dom_sf"/>
</dbReference>
<name>A0AAD2DJM6_9LAMI</name>
<keyword evidence="6" id="KW-1133">Transmembrane helix</keyword>
<keyword evidence="11" id="KW-1185">Reference proteome</keyword>
<keyword evidence="7" id="KW-0472">Membrane</keyword>
<dbReference type="FunFam" id="3.80.10.10:FF:000041">
    <property type="entry name" value="LRR receptor-like serine/threonine-protein kinase ERECTA"/>
    <property type="match status" value="2"/>
</dbReference>
<keyword evidence="2" id="KW-0433">Leucine-rich repeat</keyword>
<dbReference type="Pfam" id="PF23598">
    <property type="entry name" value="LRR_14"/>
    <property type="match status" value="1"/>
</dbReference>
<evidence type="ECO:0000313" key="10">
    <source>
        <dbReference type="EMBL" id="CAI9757077.1"/>
    </source>
</evidence>
<reference evidence="10" key="1">
    <citation type="submission" date="2023-05" db="EMBL/GenBank/DDBJ databases">
        <authorList>
            <person name="Huff M."/>
        </authorList>
    </citation>
    <scope>NUCLEOTIDE SEQUENCE</scope>
</reference>
<dbReference type="Gene3D" id="3.80.10.10">
    <property type="entry name" value="Ribonuclease Inhibitor"/>
    <property type="match status" value="2"/>
</dbReference>
<organism evidence="10 11">
    <name type="scientific">Fraxinus pennsylvanica</name>
    <dbReference type="NCBI Taxonomy" id="56036"/>
    <lineage>
        <taxon>Eukaryota</taxon>
        <taxon>Viridiplantae</taxon>
        <taxon>Streptophyta</taxon>
        <taxon>Embryophyta</taxon>
        <taxon>Tracheophyta</taxon>
        <taxon>Spermatophyta</taxon>
        <taxon>Magnoliopsida</taxon>
        <taxon>eudicotyledons</taxon>
        <taxon>Gunneridae</taxon>
        <taxon>Pentapetalae</taxon>
        <taxon>asterids</taxon>
        <taxon>lamiids</taxon>
        <taxon>Lamiales</taxon>
        <taxon>Oleaceae</taxon>
        <taxon>Oleeae</taxon>
        <taxon>Fraxinus</taxon>
    </lineage>
</organism>
<keyword evidence="3" id="KW-0812">Transmembrane</keyword>
<dbReference type="PANTHER" id="PTHR27008">
    <property type="entry name" value="OS04G0122200 PROTEIN"/>
    <property type="match status" value="1"/>
</dbReference>
<protein>
    <recommendedName>
        <fullName evidence="9">Disease resistance R13L4/SHOC-2-like LRR domain-containing protein</fullName>
    </recommendedName>
</protein>
<evidence type="ECO:0000256" key="5">
    <source>
        <dbReference type="ARBA" id="ARBA00022737"/>
    </source>
</evidence>
<evidence type="ECO:0000313" key="11">
    <source>
        <dbReference type="Proteomes" id="UP000834106"/>
    </source>
</evidence>
<keyword evidence="8" id="KW-0325">Glycoprotein</keyword>
<proteinExistence type="predicted"/>
<evidence type="ECO:0000256" key="7">
    <source>
        <dbReference type="ARBA" id="ARBA00023136"/>
    </source>
</evidence>
<evidence type="ECO:0000256" key="6">
    <source>
        <dbReference type="ARBA" id="ARBA00022989"/>
    </source>
</evidence>
<evidence type="ECO:0000259" key="9">
    <source>
        <dbReference type="Pfam" id="PF23598"/>
    </source>
</evidence>
<accession>A0AAD2DJM6</accession>
<keyword evidence="5" id="KW-0677">Repeat</keyword>
<feature type="domain" description="Disease resistance R13L4/SHOC-2-like LRR" evidence="9">
    <location>
        <begin position="9"/>
        <end position="203"/>
    </location>
</feature>
<keyword evidence="4" id="KW-0732">Signal</keyword>